<reference evidence="1 2" key="1">
    <citation type="submission" date="2021-07" db="EMBL/GenBank/DDBJ databases">
        <title>Shewanella sp. nov, isolated from SCS.</title>
        <authorList>
            <person name="Cao W.R."/>
        </authorList>
    </citation>
    <scope>NUCLEOTIDE SEQUENCE [LARGE SCALE GENOMIC DNA]</scope>
    <source>
        <strain evidence="1 2">NR704-98</strain>
    </source>
</reference>
<gene>
    <name evidence="1" type="ORF">K0625_05460</name>
</gene>
<dbReference type="Proteomes" id="UP001195963">
    <property type="component" value="Unassembled WGS sequence"/>
</dbReference>
<dbReference type="RefSeq" id="WP_220108748.1">
    <property type="nucleotide sequence ID" value="NZ_JAHZST010000003.1"/>
</dbReference>
<accession>A0ABS7E0D8</accession>
<keyword evidence="2" id="KW-1185">Reference proteome</keyword>
<dbReference type="EMBL" id="JAHZST010000003">
    <property type="protein sequence ID" value="MBW8183104.1"/>
    <property type="molecule type" value="Genomic_DNA"/>
</dbReference>
<comment type="caution">
    <text evidence="1">The sequence shown here is derived from an EMBL/GenBank/DDBJ whole genome shotgun (WGS) entry which is preliminary data.</text>
</comment>
<evidence type="ECO:0000313" key="1">
    <source>
        <dbReference type="EMBL" id="MBW8183104.1"/>
    </source>
</evidence>
<sequence>MAKKEKFILKADTFNRGALRMTVAILRDTNPKLALLVQNQMFAPLNPQMDNNPSPKDNFRVDLEPLDVRRVVEQLKIKELNPQTDPGTQMLIKALVIDWINYANFLIELENNKNA</sequence>
<protein>
    <submittedName>
        <fullName evidence="1">Uncharacterized protein</fullName>
    </submittedName>
</protein>
<organism evidence="1 2">
    <name type="scientific">Shewanella nanhaiensis</name>
    <dbReference type="NCBI Taxonomy" id="2864872"/>
    <lineage>
        <taxon>Bacteria</taxon>
        <taxon>Pseudomonadati</taxon>
        <taxon>Pseudomonadota</taxon>
        <taxon>Gammaproteobacteria</taxon>
        <taxon>Alteromonadales</taxon>
        <taxon>Shewanellaceae</taxon>
        <taxon>Shewanella</taxon>
    </lineage>
</organism>
<proteinExistence type="predicted"/>
<evidence type="ECO:0000313" key="2">
    <source>
        <dbReference type="Proteomes" id="UP001195963"/>
    </source>
</evidence>
<name>A0ABS7E0D8_9GAMM</name>